<comment type="caution">
    <text evidence="2">The sequence shown here is derived from an EMBL/GenBank/DDBJ whole genome shotgun (WGS) entry which is preliminary data.</text>
</comment>
<keyword evidence="3" id="KW-1185">Reference proteome</keyword>
<feature type="region of interest" description="Disordered" evidence="1">
    <location>
        <begin position="1"/>
        <end position="30"/>
    </location>
</feature>
<proteinExistence type="predicted"/>
<evidence type="ECO:0000256" key="1">
    <source>
        <dbReference type="SAM" id="MobiDB-lite"/>
    </source>
</evidence>
<dbReference type="AlphaFoldDB" id="A0A392VHD4"/>
<name>A0A392VHD4_9FABA</name>
<evidence type="ECO:0000313" key="3">
    <source>
        <dbReference type="Proteomes" id="UP000265520"/>
    </source>
</evidence>
<protein>
    <submittedName>
        <fullName evidence="2">Uncharacterized protein</fullName>
    </submittedName>
</protein>
<evidence type="ECO:0000313" key="2">
    <source>
        <dbReference type="EMBL" id="MCI86883.1"/>
    </source>
</evidence>
<accession>A0A392VHD4</accession>
<organism evidence="2 3">
    <name type="scientific">Trifolium medium</name>
    <dbReference type="NCBI Taxonomy" id="97028"/>
    <lineage>
        <taxon>Eukaryota</taxon>
        <taxon>Viridiplantae</taxon>
        <taxon>Streptophyta</taxon>
        <taxon>Embryophyta</taxon>
        <taxon>Tracheophyta</taxon>
        <taxon>Spermatophyta</taxon>
        <taxon>Magnoliopsida</taxon>
        <taxon>eudicotyledons</taxon>
        <taxon>Gunneridae</taxon>
        <taxon>Pentapetalae</taxon>
        <taxon>rosids</taxon>
        <taxon>fabids</taxon>
        <taxon>Fabales</taxon>
        <taxon>Fabaceae</taxon>
        <taxon>Papilionoideae</taxon>
        <taxon>50 kb inversion clade</taxon>
        <taxon>NPAAA clade</taxon>
        <taxon>Hologalegina</taxon>
        <taxon>IRL clade</taxon>
        <taxon>Trifolieae</taxon>
        <taxon>Trifolium</taxon>
    </lineage>
</organism>
<dbReference type="Proteomes" id="UP000265520">
    <property type="component" value="Unassembled WGS sequence"/>
</dbReference>
<feature type="non-terminal residue" evidence="2">
    <location>
        <position position="71"/>
    </location>
</feature>
<sequence>NSRAGHVEKTASDVEAPHVAEKEKLPGEIDKLKKAREDGAAAAKNECDAAVAKVKEECAGEMEILKKRHLE</sequence>
<reference evidence="2 3" key="1">
    <citation type="journal article" date="2018" name="Front. Plant Sci.">
        <title>Red Clover (Trifolium pratense) and Zigzag Clover (T. medium) - A Picture of Genomic Similarities and Differences.</title>
        <authorList>
            <person name="Dluhosova J."/>
            <person name="Istvanek J."/>
            <person name="Nedelnik J."/>
            <person name="Repkova J."/>
        </authorList>
    </citation>
    <scope>NUCLEOTIDE SEQUENCE [LARGE SCALE GENOMIC DNA]</scope>
    <source>
        <strain evidence="3">cv. 10/8</strain>
        <tissue evidence="2">Leaf</tissue>
    </source>
</reference>
<feature type="non-terminal residue" evidence="2">
    <location>
        <position position="1"/>
    </location>
</feature>
<dbReference type="EMBL" id="LXQA011152380">
    <property type="protein sequence ID" value="MCI86883.1"/>
    <property type="molecule type" value="Genomic_DNA"/>
</dbReference>